<sequence>MKKLLTLFLAGIIATTFVACDDEPGEDQIGDGEVNDEE</sequence>
<dbReference type="Proteomes" id="UP001232245">
    <property type="component" value="Unassembled WGS sequence"/>
</dbReference>
<name>A0ABT9Z5C6_9BACI</name>
<protein>
    <submittedName>
        <fullName evidence="2">Uncharacterized protein</fullName>
    </submittedName>
</protein>
<comment type="caution">
    <text evidence="2">The sequence shown here is derived from an EMBL/GenBank/DDBJ whole genome shotgun (WGS) entry which is preliminary data.</text>
</comment>
<gene>
    <name evidence="2" type="ORF">J2S02_003803</name>
</gene>
<reference evidence="2 3" key="1">
    <citation type="submission" date="2023-07" db="EMBL/GenBank/DDBJ databases">
        <title>Genomic Encyclopedia of Type Strains, Phase IV (KMG-IV): sequencing the most valuable type-strain genomes for metagenomic binning, comparative biology and taxonomic classification.</title>
        <authorList>
            <person name="Goeker M."/>
        </authorList>
    </citation>
    <scope>NUCLEOTIDE SEQUENCE [LARGE SCALE GENOMIC DNA]</scope>
    <source>
        <strain evidence="2 3">DSM 17723</strain>
    </source>
</reference>
<proteinExistence type="predicted"/>
<accession>A0ABT9Z5C6</accession>
<evidence type="ECO:0000256" key="1">
    <source>
        <dbReference type="SAM" id="SignalP"/>
    </source>
</evidence>
<feature type="chain" id="PRO_5045802710" evidence="1">
    <location>
        <begin position="20"/>
        <end position="38"/>
    </location>
</feature>
<feature type="signal peptide" evidence="1">
    <location>
        <begin position="1"/>
        <end position="19"/>
    </location>
</feature>
<dbReference type="PROSITE" id="PS51257">
    <property type="entry name" value="PROKAR_LIPOPROTEIN"/>
    <property type="match status" value="1"/>
</dbReference>
<keyword evidence="3" id="KW-1185">Reference proteome</keyword>
<evidence type="ECO:0000313" key="3">
    <source>
        <dbReference type="Proteomes" id="UP001232245"/>
    </source>
</evidence>
<organism evidence="2 3">
    <name type="scientific">Metabacillus niabensis</name>
    <dbReference type="NCBI Taxonomy" id="324854"/>
    <lineage>
        <taxon>Bacteria</taxon>
        <taxon>Bacillati</taxon>
        <taxon>Bacillota</taxon>
        <taxon>Bacilli</taxon>
        <taxon>Bacillales</taxon>
        <taxon>Bacillaceae</taxon>
        <taxon>Metabacillus</taxon>
    </lineage>
</organism>
<dbReference type="EMBL" id="JAUSTZ010000009">
    <property type="protein sequence ID" value="MDQ0227458.1"/>
    <property type="molecule type" value="Genomic_DNA"/>
</dbReference>
<evidence type="ECO:0000313" key="2">
    <source>
        <dbReference type="EMBL" id="MDQ0227458.1"/>
    </source>
</evidence>
<keyword evidence="1" id="KW-0732">Signal</keyword>